<evidence type="ECO:0000259" key="4">
    <source>
        <dbReference type="PROSITE" id="PS50949"/>
    </source>
</evidence>
<evidence type="ECO:0000313" key="5">
    <source>
        <dbReference type="EMBL" id="MBC9205661.1"/>
    </source>
</evidence>
<dbReference type="PANTHER" id="PTHR43537">
    <property type="entry name" value="TRANSCRIPTIONAL REGULATOR, GNTR FAMILY"/>
    <property type="match status" value="1"/>
</dbReference>
<dbReference type="InterPro" id="IPR036390">
    <property type="entry name" value="WH_DNA-bd_sf"/>
</dbReference>
<dbReference type="Gene3D" id="1.20.120.530">
    <property type="entry name" value="GntR ligand-binding domain-like"/>
    <property type="match status" value="1"/>
</dbReference>
<evidence type="ECO:0000256" key="3">
    <source>
        <dbReference type="ARBA" id="ARBA00023163"/>
    </source>
</evidence>
<dbReference type="SMART" id="SM00895">
    <property type="entry name" value="FCD"/>
    <property type="match status" value="1"/>
</dbReference>
<keyword evidence="1" id="KW-0805">Transcription regulation</keyword>
<comment type="caution">
    <text evidence="5">The sequence shown here is derived from an EMBL/GenBank/DDBJ whole genome shotgun (WGS) entry which is preliminary data.</text>
</comment>
<dbReference type="SUPFAM" id="SSF48008">
    <property type="entry name" value="GntR ligand-binding domain-like"/>
    <property type="match status" value="1"/>
</dbReference>
<name>A0ABR7RH07_9PROT</name>
<reference evidence="5 6" key="1">
    <citation type="journal article" date="2013" name="Int. J. Syst. Evol. Microbiol.">
        <title>Roseomonas aerophila sp. nov., isolated from air.</title>
        <authorList>
            <person name="Kim S.J."/>
            <person name="Weon H.Y."/>
            <person name="Ahn J.H."/>
            <person name="Hong S.B."/>
            <person name="Seok S.J."/>
            <person name="Whang K.S."/>
            <person name="Kwon S.W."/>
        </authorList>
    </citation>
    <scope>NUCLEOTIDE SEQUENCE [LARGE SCALE GENOMIC DNA]</scope>
    <source>
        <strain evidence="5 6">NBRC 108923</strain>
    </source>
</reference>
<organism evidence="5 6">
    <name type="scientific">Teichococcus aerophilus</name>
    <dbReference type="NCBI Taxonomy" id="1224513"/>
    <lineage>
        <taxon>Bacteria</taxon>
        <taxon>Pseudomonadati</taxon>
        <taxon>Pseudomonadota</taxon>
        <taxon>Alphaproteobacteria</taxon>
        <taxon>Acetobacterales</taxon>
        <taxon>Roseomonadaceae</taxon>
        <taxon>Roseomonas</taxon>
    </lineage>
</organism>
<keyword evidence="2" id="KW-0238">DNA-binding</keyword>
<dbReference type="SMART" id="SM00345">
    <property type="entry name" value="HTH_GNTR"/>
    <property type="match status" value="1"/>
</dbReference>
<dbReference type="SUPFAM" id="SSF46785">
    <property type="entry name" value="Winged helix' DNA-binding domain"/>
    <property type="match status" value="1"/>
</dbReference>
<dbReference type="PANTHER" id="PTHR43537:SF50">
    <property type="entry name" value="TRANSCRIPTIONAL REGULATORY PROTEIN"/>
    <property type="match status" value="1"/>
</dbReference>
<dbReference type="InterPro" id="IPR011711">
    <property type="entry name" value="GntR_C"/>
</dbReference>
<protein>
    <submittedName>
        <fullName evidence="5">GntR family transcriptional regulator</fullName>
    </submittedName>
</protein>
<evidence type="ECO:0000256" key="2">
    <source>
        <dbReference type="ARBA" id="ARBA00023125"/>
    </source>
</evidence>
<dbReference type="EMBL" id="JACTVA010000002">
    <property type="protein sequence ID" value="MBC9205661.1"/>
    <property type="molecule type" value="Genomic_DNA"/>
</dbReference>
<evidence type="ECO:0000313" key="6">
    <source>
        <dbReference type="Proteomes" id="UP000626026"/>
    </source>
</evidence>
<keyword evidence="3" id="KW-0804">Transcription</keyword>
<dbReference type="Gene3D" id="1.10.10.10">
    <property type="entry name" value="Winged helix-like DNA-binding domain superfamily/Winged helix DNA-binding domain"/>
    <property type="match status" value="1"/>
</dbReference>
<evidence type="ECO:0000256" key="1">
    <source>
        <dbReference type="ARBA" id="ARBA00023015"/>
    </source>
</evidence>
<feature type="domain" description="HTH gntR-type" evidence="4">
    <location>
        <begin position="21"/>
        <end position="88"/>
    </location>
</feature>
<dbReference type="CDD" id="cd07377">
    <property type="entry name" value="WHTH_GntR"/>
    <property type="match status" value="1"/>
</dbReference>
<dbReference type="InterPro" id="IPR008920">
    <property type="entry name" value="TF_FadR/GntR_C"/>
</dbReference>
<gene>
    <name evidence="5" type="ORF">IBL26_02335</name>
</gene>
<dbReference type="InterPro" id="IPR000524">
    <property type="entry name" value="Tscrpt_reg_HTH_GntR"/>
</dbReference>
<proteinExistence type="predicted"/>
<sequence>MDHSVPTQPSSATTAGPIIRRPLQEEVATRLRDLVTQGIIPAGARLNEVALCAQLGVSRTPLREAVRMLAGEGLVELVPARGAVVRRLTLKDVADSLAVLKSLEALAARLACTEGSDAGIAAIEAMHDAMIACYASNDRLAYFKLNQGIHASIVALPGNATLVWAHDAIQSRMKHIRFIGNAGPQKWAGAVAEHGEMIRCLKARDAEGLVAILQLHLDRTYERVKDLI</sequence>
<keyword evidence="6" id="KW-1185">Reference proteome</keyword>
<dbReference type="Pfam" id="PF07729">
    <property type="entry name" value="FCD"/>
    <property type="match status" value="1"/>
</dbReference>
<dbReference type="PRINTS" id="PR00035">
    <property type="entry name" value="HTHGNTR"/>
</dbReference>
<dbReference type="Pfam" id="PF00392">
    <property type="entry name" value="GntR"/>
    <property type="match status" value="1"/>
</dbReference>
<accession>A0ABR7RH07</accession>
<dbReference type="PROSITE" id="PS50949">
    <property type="entry name" value="HTH_GNTR"/>
    <property type="match status" value="1"/>
</dbReference>
<dbReference type="Proteomes" id="UP000626026">
    <property type="component" value="Unassembled WGS sequence"/>
</dbReference>
<dbReference type="InterPro" id="IPR036388">
    <property type="entry name" value="WH-like_DNA-bd_sf"/>
</dbReference>